<dbReference type="EMBL" id="AP019307">
    <property type="protein sequence ID" value="BBH18267.1"/>
    <property type="molecule type" value="Genomic_DNA"/>
</dbReference>
<evidence type="ECO:0000256" key="13">
    <source>
        <dbReference type="SAM" id="Phobius"/>
    </source>
</evidence>
<evidence type="ECO:0000256" key="3">
    <source>
        <dbReference type="ARBA" id="ARBA00004236"/>
    </source>
</evidence>
<feature type="domain" description="HAMP" evidence="15">
    <location>
        <begin position="165"/>
        <end position="227"/>
    </location>
</feature>
<sequence length="449" mass="47503">MAAVSVLIGTVTAVAIHSSLVTRLDGEVRSISNLGPYEPRNRPPGALQAGFPQPGSPPTFRAAGSIFSDQRQGAPLSAAALNTLQHVPTDGRARNVEVPGVGTYRVVATIGPITLTDGSTSVGMVVGGLPLTEVNATMRNLITWELMLTAFGVVIAGAAGSVLVRRQLRPLREVAATAHTAARLPLAKGDVVEIARVPSDISESGTEVGDVGSALNTLLDHVETSLAVRHRSEQQVRQFVADASHELRTPLTTIAGYAELAQAHPEDKPAVEVAWTKVRDESARMTRLVEDLLLLARLDAGRPLQRESVDLSALLVEAVSDARVVDPDRKWTLTSESDDPVLVLGDDQRLHQVVTNLLSNATRYTPEGSNVTVRVRRDGFDVHDDGPGFPPDLASRAFERFVRGDEARNRAGGTGLGLSLVHAIVTAHGGTVTLASAPGSTTIAVRLPT</sequence>
<dbReference type="SUPFAM" id="SSF47384">
    <property type="entry name" value="Homodimeric domain of signal transducing histidine kinase"/>
    <property type="match status" value="1"/>
</dbReference>
<evidence type="ECO:0000256" key="4">
    <source>
        <dbReference type="ARBA" id="ARBA00012438"/>
    </source>
</evidence>
<evidence type="ECO:0000256" key="1">
    <source>
        <dbReference type="ARBA" id="ARBA00000085"/>
    </source>
</evidence>
<dbReference type="Proteomes" id="UP000271573">
    <property type="component" value="Chromosome"/>
</dbReference>
<dbReference type="InterPro" id="IPR004358">
    <property type="entry name" value="Sig_transdc_His_kin-like_C"/>
</dbReference>
<evidence type="ECO:0000259" key="14">
    <source>
        <dbReference type="PROSITE" id="PS50109"/>
    </source>
</evidence>
<keyword evidence="9 13" id="KW-1133">Transmembrane helix</keyword>
<protein>
    <recommendedName>
        <fullName evidence="4">histidine kinase</fullName>
        <ecNumber evidence="4">2.7.13.3</ecNumber>
    </recommendedName>
</protein>
<dbReference type="CDD" id="cd00075">
    <property type="entry name" value="HATPase"/>
    <property type="match status" value="1"/>
</dbReference>
<dbReference type="Gene3D" id="6.10.340.10">
    <property type="match status" value="1"/>
</dbReference>
<dbReference type="InterPro" id="IPR003661">
    <property type="entry name" value="HisK_dim/P_dom"/>
</dbReference>
<dbReference type="SUPFAM" id="SSF55874">
    <property type="entry name" value="ATPase domain of HSP90 chaperone/DNA topoisomerase II/histidine kinase"/>
    <property type="match status" value="1"/>
</dbReference>
<evidence type="ECO:0000256" key="8">
    <source>
        <dbReference type="ARBA" id="ARBA00022777"/>
    </source>
</evidence>
<dbReference type="GO" id="GO:0000155">
    <property type="term" value="F:phosphorelay sensor kinase activity"/>
    <property type="evidence" value="ECO:0007669"/>
    <property type="project" value="InterPro"/>
</dbReference>
<dbReference type="PROSITE" id="PS50885">
    <property type="entry name" value="HAMP"/>
    <property type="match status" value="1"/>
</dbReference>
<gene>
    <name evidence="16" type="ORF">Back2_25540</name>
</gene>
<keyword evidence="10" id="KW-0902">Two-component regulatory system</keyword>
<comment type="subcellular location">
    <subcellularLocation>
        <location evidence="3">Cell membrane</location>
    </subcellularLocation>
</comment>
<dbReference type="PANTHER" id="PTHR45436">
    <property type="entry name" value="SENSOR HISTIDINE KINASE YKOH"/>
    <property type="match status" value="1"/>
</dbReference>
<dbReference type="GO" id="GO:0005886">
    <property type="term" value="C:plasma membrane"/>
    <property type="evidence" value="ECO:0007669"/>
    <property type="project" value="UniProtKB-SubCell"/>
</dbReference>
<dbReference type="EC" id="2.7.13.3" evidence="4"/>
<feature type="domain" description="Histidine kinase" evidence="14">
    <location>
        <begin position="242"/>
        <end position="449"/>
    </location>
</feature>
<dbReference type="PROSITE" id="PS50109">
    <property type="entry name" value="HIS_KIN"/>
    <property type="match status" value="1"/>
</dbReference>
<dbReference type="InterPro" id="IPR003594">
    <property type="entry name" value="HATPase_dom"/>
</dbReference>
<dbReference type="FunFam" id="1.10.287.130:FF:000001">
    <property type="entry name" value="Two-component sensor histidine kinase"/>
    <property type="match status" value="1"/>
</dbReference>
<evidence type="ECO:0000313" key="16">
    <source>
        <dbReference type="EMBL" id="BBH18267.1"/>
    </source>
</evidence>
<dbReference type="SMART" id="SM00304">
    <property type="entry name" value="HAMP"/>
    <property type="match status" value="1"/>
</dbReference>
<dbReference type="CDD" id="cd00082">
    <property type="entry name" value="HisKA"/>
    <property type="match status" value="1"/>
</dbReference>
<evidence type="ECO:0000256" key="9">
    <source>
        <dbReference type="ARBA" id="ARBA00022989"/>
    </source>
</evidence>
<feature type="transmembrane region" description="Helical" evidence="13">
    <location>
        <begin position="141"/>
        <end position="164"/>
    </location>
</feature>
<organism evidence="16 17">
    <name type="scientific">Nocardioides baekrokdamisoli</name>
    <dbReference type="NCBI Taxonomy" id="1804624"/>
    <lineage>
        <taxon>Bacteria</taxon>
        <taxon>Bacillati</taxon>
        <taxon>Actinomycetota</taxon>
        <taxon>Actinomycetes</taxon>
        <taxon>Propionibacteriales</taxon>
        <taxon>Nocardioidaceae</taxon>
        <taxon>Nocardioides</taxon>
    </lineage>
</organism>
<evidence type="ECO:0000256" key="12">
    <source>
        <dbReference type="SAM" id="MobiDB-lite"/>
    </source>
</evidence>
<keyword evidence="5" id="KW-0597">Phosphoprotein</keyword>
<dbReference type="PANTHER" id="PTHR45436:SF5">
    <property type="entry name" value="SENSOR HISTIDINE KINASE TRCS"/>
    <property type="match status" value="1"/>
</dbReference>
<dbReference type="AlphaFoldDB" id="A0A3G9IGX8"/>
<reference evidence="16 17" key="1">
    <citation type="submission" date="2018-11" db="EMBL/GenBank/DDBJ databases">
        <title>Complete genome sequence of Nocardioides baekrokdamisoli strain KCTC 39748.</title>
        <authorList>
            <person name="Kang S.W."/>
            <person name="Lee K.C."/>
            <person name="Kim K.K."/>
            <person name="Kim J.S."/>
            <person name="Kim D.S."/>
            <person name="Ko S.H."/>
            <person name="Yang S.H."/>
            <person name="Shin Y.K."/>
            <person name="Lee J.S."/>
        </authorList>
    </citation>
    <scope>NUCLEOTIDE SEQUENCE [LARGE SCALE GENOMIC DNA]</scope>
    <source>
        <strain evidence="16 17">KCTC 39748</strain>
    </source>
</reference>
<dbReference type="Gene3D" id="1.10.287.130">
    <property type="match status" value="1"/>
</dbReference>
<evidence type="ECO:0000256" key="2">
    <source>
        <dbReference type="ARBA" id="ARBA00001968"/>
    </source>
</evidence>
<name>A0A3G9IGX8_9ACTN</name>
<feature type="region of interest" description="Disordered" evidence="12">
    <location>
        <begin position="31"/>
        <end position="53"/>
    </location>
</feature>
<dbReference type="GO" id="GO:0005509">
    <property type="term" value="F:calcium ion binding"/>
    <property type="evidence" value="ECO:0007669"/>
    <property type="project" value="UniProtKB-ARBA"/>
</dbReference>
<proteinExistence type="predicted"/>
<dbReference type="InterPro" id="IPR005467">
    <property type="entry name" value="His_kinase_dom"/>
</dbReference>
<evidence type="ECO:0000256" key="11">
    <source>
        <dbReference type="ARBA" id="ARBA00023136"/>
    </source>
</evidence>
<dbReference type="SMART" id="SM00387">
    <property type="entry name" value="HATPase_c"/>
    <property type="match status" value="1"/>
</dbReference>
<dbReference type="KEGG" id="nbe:Back2_25540"/>
<dbReference type="Gene3D" id="3.30.565.10">
    <property type="entry name" value="Histidine kinase-like ATPase, C-terminal domain"/>
    <property type="match status" value="1"/>
</dbReference>
<accession>A0A3G9IGX8</accession>
<dbReference type="PRINTS" id="PR00344">
    <property type="entry name" value="BCTRLSENSOR"/>
</dbReference>
<dbReference type="FunFam" id="3.30.565.10:FF:000006">
    <property type="entry name" value="Sensor histidine kinase WalK"/>
    <property type="match status" value="1"/>
</dbReference>
<evidence type="ECO:0000256" key="6">
    <source>
        <dbReference type="ARBA" id="ARBA00022679"/>
    </source>
</evidence>
<evidence type="ECO:0000256" key="7">
    <source>
        <dbReference type="ARBA" id="ARBA00022692"/>
    </source>
</evidence>
<evidence type="ECO:0000259" key="15">
    <source>
        <dbReference type="PROSITE" id="PS50885"/>
    </source>
</evidence>
<keyword evidence="6" id="KW-0808">Transferase</keyword>
<dbReference type="InterPro" id="IPR036890">
    <property type="entry name" value="HATPase_C_sf"/>
</dbReference>
<dbReference type="RefSeq" id="WP_231998728.1">
    <property type="nucleotide sequence ID" value="NZ_AP019307.1"/>
</dbReference>
<dbReference type="Pfam" id="PF02518">
    <property type="entry name" value="HATPase_c"/>
    <property type="match status" value="1"/>
</dbReference>
<keyword evidence="7 13" id="KW-0812">Transmembrane</keyword>
<comment type="catalytic activity">
    <reaction evidence="1">
        <text>ATP + protein L-histidine = ADP + protein N-phospho-L-histidine.</text>
        <dbReference type="EC" id="2.7.13.3"/>
    </reaction>
</comment>
<dbReference type="InterPro" id="IPR050428">
    <property type="entry name" value="TCS_sensor_his_kinase"/>
</dbReference>
<dbReference type="SMART" id="SM00388">
    <property type="entry name" value="HisKA"/>
    <property type="match status" value="1"/>
</dbReference>
<keyword evidence="17" id="KW-1185">Reference proteome</keyword>
<evidence type="ECO:0000313" key="17">
    <source>
        <dbReference type="Proteomes" id="UP000271573"/>
    </source>
</evidence>
<comment type="cofactor">
    <cofactor evidence="2">
        <name>a divalent metal cation</name>
        <dbReference type="ChEBI" id="CHEBI:60240"/>
    </cofactor>
</comment>
<dbReference type="InterPro" id="IPR003660">
    <property type="entry name" value="HAMP_dom"/>
</dbReference>
<keyword evidence="11 13" id="KW-0472">Membrane</keyword>
<evidence type="ECO:0000256" key="10">
    <source>
        <dbReference type="ARBA" id="ARBA00023012"/>
    </source>
</evidence>
<evidence type="ECO:0000256" key="5">
    <source>
        <dbReference type="ARBA" id="ARBA00022553"/>
    </source>
</evidence>
<dbReference type="Pfam" id="PF00512">
    <property type="entry name" value="HisKA"/>
    <property type="match status" value="1"/>
</dbReference>
<keyword evidence="8 16" id="KW-0418">Kinase</keyword>
<dbReference type="InterPro" id="IPR036097">
    <property type="entry name" value="HisK_dim/P_sf"/>
</dbReference>